<evidence type="ECO:0000313" key="4">
    <source>
        <dbReference type="Proteomes" id="UP000091820"/>
    </source>
</evidence>
<name>A0A1A9WVZ1_9MUSC</name>
<sequence>MISLRSGKHPNFTYTSLSSWLSAKLALALKFFNFITLSGFTVMALNPSKQKQTTRWSAWLPDIYTKGLPWSSQRWIPDEMSDEIEEDAKETSIDYDESVDQKKKKNNANKKKI</sequence>
<dbReference type="AlphaFoldDB" id="A0A1A9WVZ1"/>
<feature type="transmembrane region" description="Helical" evidence="2">
    <location>
        <begin position="20"/>
        <end position="45"/>
    </location>
</feature>
<evidence type="ECO:0000313" key="3">
    <source>
        <dbReference type="EnsemblMetazoa" id="GBRI034479-PA"/>
    </source>
</evidence>
<keyword evidence="2" id="KW-0472">Membrane</keyword>
<feature type="compositionally biased region" description="Basic residues" evidence="1">
    <location>
        <begin position="102"/>
        <end position="113"/>
    </location>
</feature>
<keyword evidence="2" id="KW-0812">Transmembrane</keyword>
<evidence type="ECO:0000256" key="2">
    <source>
        <dbReference type="SAM" id="Phobius"/>
    </source>
</evidence>
<reference evidence="4" key="1">
    <citation type="submission" date="2014-03" db="EMBL/GenBank/DDBJ databases">
        <authorList>
            <person name="Aksoy S."/>
            <person name="Warren W."/>
            <person name="Wilson R.K."/>
        </authorList>
    </citation>
    <scope>NUCLEOTIDE SEQUENCE [LARGE SCALE GENOMIC DNA]</scope>
    <source>
        <strain evidence="4">IAEA</strain>
    </source>
</reference>
<keyword evidence="2" id="KW-1133">Transmembrane helix</keyword>
<keyword evidence="4" id="KW-1185">Reference proteome</keyword>
<protein>
    <submittedName>
        <fullName evidence="3">Uncharacterized protein</fullName>
    </submittedName>
</protein>
<dbReference type="Proteomes" id="UP000091820">
    <property type="component" value="Unassembled WGS sequence"/>
</dbReference>
<organism evidence="3 4">
    <name type="scientific">Glossina brevipalpis</name>
    <dbReference type="NCBI Taxonomy" id="37001"/>
    <lineage>
        <taxon>Eukaryota</taxon>
        <taxon>Metazoa</taxon>
        <taxon>Ecdysozoa</taxon>
        <taxon>Arthropoda</taxon>
        <taxon>Hexapoda</taxon>
        <taxon>Insecta</taxon>
        <taxon>Pterygota</taxon>
        <taxon>Neoptera</taxon>
        <taxon>Endopterygota</taxon>
        <taxon>Diptera</taxon>
        <taxon>Brachycera</taxon>
        <taxon>Muscomorpha</taxon>
        <taxon>Hippoboscoidea</taxon>
        <taxon>Glossinidae</taxon>
        <taxon>Glossina</taxon>
    </lineage>
</organism>
<feature type="region of interest" description="Disordered" evidence="1">
    <location>
        <begin position="81"/>
        <end position="113"/>
    </location>
</feature>
<evidence type="ECO:0000256" key="1">
    <source>
        <dbReference type="SAM" id="MobiDB-lite"/>
    </source>
</evidence>
<feature type="compositionally biased region" description="Acidic residues" evidence="1">
    <location>
        <begin position="81"/>
        <end position="98"/>
    </location>
</feature>
<reference evidence="3" key="2">
    <citation type="submission" date="2020-05" db="UniProtKB">
        <authorList>
            <consortium name="EnsemblMetazoa"/>
        </authorList>
    </citation>
    <scope>IDENTIFICATION</scope>
    <source>
        <strain evidence="3">IAEA</strain>
    </source>
</reference>
<dbReference type="VEuPathDB" id="VectorBase:GBRI034479"/>
<proteinExistence type="predicted"/>
<accession>A0A1A9WVZ1</accession>
<dbReference type="EnsemblMetazoa" id="GBRI034479-RA">
    <property type="protein sequence ID" value="GBRI034479-PA"/>
    <property type="gene ID" value="GBRI034479"/>
</dbReference>